<dbReference type="NCBIfam" id="TIGR04382">
    <property type="entry name" value="myo_inos_iolC_N"/>
    <property type="match status" value="1"/>
</dbReference>
<dbReference type="InterPro" id="IPR023314">
    <property type="entry name" value="Myo_inos_IolC-like_sf"/>
</dbReference>
<dbReference type="Gene3D" id="2.20.150.10">
    <property type="entry name" value="putative 5-dehydro-2- deoxygluconokinase"/>
    <property type="match status" value="1"/>
</dbReference>
<accession>A0A8I1SMF5</accession>
<dbReference type="Gene3D" id="3.40.1190.20">
    <property type="match status" value="1"/>
</dbReference>
<evidence type="ECO:0000256" key="2">
    <source>
        <dbReference type="ARBA" id="ARBA00022679"/>
    </source>
</evidence>
<evidence type="ECO:0000256" key="6">
    <source>
        <dbReference type="HAMAP-Rule" id="MF_01668"/>
    </source>
</evidence>
<dbReference type="Proteomes" id="UP000664578">
    <property type="component" value="Unassembled WGS sequence"/>
</dbReference>
<dbReference type="InterPro" id="IPR029056">
    <property type="entry name" value="Ribokinase-like"/>
</dbReference>
<evidence type="ECO:0000256" key="3">
    <source>
        <dbReference type="ARBA" id="ARBA00022741"/>
    </source>
</evidence>
<dbReference type="RefSeq" id="WP_119543159.1">
    <property type="nucleotide sequence ID" value="NZ_CM125968.1"/>
</dbReference>
<dbReference type="InterPro" id="IPR002173">
    <property type="entry name" value="Carboh/pur_kinase_PfkB_CS"/>
</dbReference>
<dbReference type="SUPFAM" id="SSF53613">
    <property type="entry name" value="Ribokinase-like"/>
    <property type="match status" value="1"/>
</dbReference>
<dbReference type="GO" id="GO:0047590">
    <property type="term" value="F:5-dehydro-2-deoxygluconokinase activity"/>
    <property type="evidence" value="ECO:0007669"/>
    <property type="project" value="UniProtKB-UniRule"/>
</dbReference>
<keyword evidence="2 6" id="KW-0808">Transferase</keyword>
<dbReference type="Pfam" id="PF00294">
    <property type="entry name" value="PfkB"/>
    <property type="match status" value="1"/>
</dbReference>
<comment type="caution">
    <text evidence="8">The sequence shown here is derived from an EMBL/GenBank/DDBJ whole genome shotgun (WGS) entry which is preliminary data.</text>
</comment>
<dbReference type="UniPathway" id="UPA00076">
    <property type="reaction ID" value="UER00146"/>
</dbReference>
<gene>
    <name evidence="6 8" type="primary">iolC</name>
    <name evidence="8" type="ORF">JF537_04790</name>
</gene>
<dbReference type="InterPro" id="IPR022841">
    <property type="entry name" value="DKG_kinase_firmi"/>
</dbReference>
<dbReference type="GO" id="GO:0019310">
    <property type="term" value="P:inositol catabolic process"/>
    <property type="evidence" value="ECO:0007669"/>
    <property type="project" value="UniProtKB-UniRule"/>
</dbReference>
<dbReference type="PROSITE" id="PS00584">
    <property type="entry name" value="PFKB_KINASES_2"/>
    <property type="match status" value="1"/>
</dbReference>
<comment type="pathway">
    <text evidence="6">Polyol metabolism; myo-inositol degradation into acetyl-CoA; acetyl-CoA from myo-inositol: step 5/7.</text>
</comment>
<dbReference type="PANTHER" id="PTHR43085">
    <property type="entry name" value="HEXOKINASE FAMILY MEMBER"/>
    <property type="match status" value="1"/>
</dbReference>
<dbReference type="HAMAP" id="MF_01668">
    <property type="entry name" value="IolC"/>
    <property type="match status" value="1"/>
</dbReference>
<comment type="catalytic activity">
    <reaction evidence="6">
        <text>5-dehydro-2-deoxy-D-gluconate + ATP = 6-phospho-5-dehydro-2-deoxy-D-gluconate + ADP + H(+)</text>
        <dbReference type="Rhea" id="RHEA:13497"/>
        <dbReference type="ChEBI" id="CHEBI:15378"/>
        <dbReference type="ChEBI" id="CHEBI:16669"/>
        <dbReference type="ChEBI" id="CHEBI:30616"/>
        <dbReference type="ChEBI" id="CHEBI:57949"/>
        <dbReference type="ChEBI" id="CHEBI:456216"/>
        <dbReference type="EC" id="2.7.1.92"/>
    </reaction>
</comment>
<dbReference type="GO" id="GO:0005524">
    <property type="term" value="F:ATP binding"/>
    <property type="evidence" value="ECO:0007669"/>
    <property type="project" value="UniProtKB-UniRule"/>
</dbReference>
<dbReference type="GeneID" id="93681431"/>
<protein>
    <recommendedName>
        <fullName evidence="6">5-dehydro-2-deoxygluconokinase</fullName>
        <ecNumber evidence="6">2.7.1.92</ecNumber>
    </recommendedName>
    <alternativeName>
        <fullName evidence="6">2-deoxy-5-keto-D-gluconate kinase</fullName>
        <shortName evidence="6">DKG kinase</shortName>
    </alternativeName>
</protein>
<reference evidence="8" key="1">
    <citation type="submission" date="2020-12" db="EMBL/GenBank/DDBJ databases">
        <title>PHA producing bacteria isolated from mangrove.</title>
        <authorList>
            <person name="Zheng W."/>
            <person name="Yu S."/>
            <person name="Huang Y."/>
        </authorList>
    </citation>
    <scope>NUCLEOTIDE SEQUENCE</scope>
    <source>
        <strain evidence="8">GN22-4</strain>
    </source>
</reference>
<evidence type="ECO:0000313" key="9">
    <source>
        <dbReference type="Proteomes" id="UP000664578"/>
    </source>
</evidence>
<evidence type="ECO:0000259" key="7">
    <source>
        <dbReference type="Pfam" id="PF00294"/>
    </source>
</evidence>
<evidence type="ECO:0000256" key="1">
    <source>
        <dbReference type="ARBA" id="ARBA00010688"/>
    </source>
</evidence>
<name>A0A8I1SMF5_9BACI</name>
<organism evidence="8 9">
    <name type="scientific">Priestia flexa</name>
    <dbReference type="NCBI Taxonomy" id="86664"/>
    <lineage>
        <taxon>Bacteria</taxon>
        <taxon>Bacillati</taxon>
        <taxon>Bacillota</taxon>
        <taxon>Bacilli</taxon>
        <taxon>Bacillales</taxon>
        <taxon>Bacillaceae</taxon>
        <taxon>Priestia</taxon>
    </lineage>
</organism>
<keyword evidence="3 6" id="KW-0547">Nucleotide-binding</keyword>
<feature type="domain" description="Carbohydrate kinase PfkB" evidence="7">
    <location>
        <begin position="16"/>
        <end position="317"/>
    </location>
</feature>
<proteinExistence type="inferred from homology"/>
<dbReference type="InterPro" id="IPR050306">
    <property type="entry name" value="PfkB_Carbo_kinase"/>
</dbReference>
<evidence type="ECO:0000256" key="5">
    <source>
        <dbReference type="ARBA" id="ARBA00022840"/>
    </source>
</evidence>
<comment type="function">
    <text evidence="6">Catalyzes the phosphorylation of 5-dehydro-2-deoxy-D-gluconate (2-deoxy-5-keto-D-gluconate or DKG) to 6-phospho-5-dehydro-2-deoxy-D-gluconate (DKGP).</text>
</comment>
<dbReference type="EMBL" id="JAEMWV010000002">
    <property type="protein sequence ID" value="MBN8250895.1"/>
    <property type="molecule type" value="Genomic_DNA"/>
</dbReference>
<comment type="similarity">
    <text evidence="1 6">Belongs to the carbohydrate kinase PfkB family.</text>
</comment>
<dbReference type="CDD" id="cd01166">
    <property type="entry name" value="KdgK"/>
    <property type="match status" value="1"/>
</dbReference>
<evidence type="ECO:0000313" key="8">
    <source>
        <dbReference type="EMBL" id="MBN8250895.1"/>
    </source>
</evidence>
<dbReference type="InterPro" id="IPR011611">
    <property type="entry name" value="PfkB_dom"/>
</dbReference>
<dbReference type="InterPro" id="IPR030830">
    <property type="entry name" value="Myo_inos_IolC"/>
</dbReference>
<dbReference type="AlphaFoldDB" id="A0A8I1SMF5"/>
<dbReference type="PANTHER" id="PTHR43085:SF49">
    <property type="entry name" value="5-DEHYDRO-2-DEOXYGLUCONOKINASE"/>
    <property type="match status" value="1"/>
</dbReference>
<dbReference type="EC" id="2.7.1.92" evidence="6"/>
<evidence type="ECO:0000256" key="4">
    <source>
        <dbReference type="ARBA" id="ARBA00022777"/>
    </source>
</evidence>
<sequence length="336" mass="37212">MNKLQFKQDRPLDFIALGRLCIDLNANETQRPMEETKTFTKYVGGSPANIAIGVSRLGLNTGFIGKVSDDQMGRFITSYLTENNIDTDHVAIDRTGAVTGLAFTEIKSPTDCSILMYRDNVADLKLDVHNVSEGYIKQSKALLISGTALAQSPSREAVFLALEYARKHEVVVFFDIDYRPYTWASEEETSTYYNLAAEKCDVIIGTREEFDMMEKLLNLEASSDEVTANRWFSYNAKIVIIKHGGEGSIAYTKDGNSYRGGIFKTKVLKTFGAGDSYASAFIYGVMTGMSVKEAMRFGSASASIVISRHSCSDAMPTVAEIKEFMSSAEEILQETY</sequence>
<keyword evidence="4 6" id="KW-0418">Kinase</keyword>
<keyword evidence="5 6" id="KW-0067">ATP-binding</keyword>